<dbReference type="InterPro" id="IPR036882">
    <property type="entry name" value="Alba-like_dom_sf"/>
</dbReference>
<evidence type="ECO:0000256" key="3">
    <source>
        <dbReference type="ARBA" id="ARBA00008018"/>
    </source>
</evidence>
<comment type="similarity">
    <text evidence="3">Belongs to the histone-like Alba family.</text>
</comment>
<dbReference type="FunFam" id="3.30.110.20:FF:000002">
    <property type="entry name" value="Ribonuclease P protein subunit p20"/>
    <property type="match status" value="1"/>
</dbReference>
<organism evidence="11 12">
    <name type="scientific">Patella caerulea</name>
    <name type="common">Rayed Mediterranean limpet</name>
    <dbReference type="NCBI Taxonomy" id="87958"/>
    <lineage>
        <taxon>Eukaryota</taxon>
        <taxon>Metazoa</taxon>
        <taxon>Spiralia</taxon>
        <taxon>Lophotrochozoa</taxon>
        <taxon>Mollusca</taxon>
        <taxon>Gastropoda</taxon>
        <taxon>Patellogastropoda</taxon>
        <taxon>Patelloidea</taxon>
        <taxon>Patellidae</taxon>
        <taxon>Patella</taxon>
    </lineage>
</organism>
<evidence type="ECO:0000256" key="4">
    <source>
        <dbReference type="ARBA" id="ARBA00022490"/>
    </source>
</evidence>
<keyword evidence="4" id="KW-0963">Cytoplasm</keyword>
<dbReference type="GO" id="GO:0006364">
    <property type="term" value="P:rRNA processing"/>
    <property type="evidence" value="ECO:0007669"/>
    <property type="project" value="UniProtKB-KW"/>
</dbReference>
<evidence type="ECO:0000256" key="1">
    <source>
        <dbReference type="ARBA" id="ARBA00004463"/>
    </source>
</evidence>
<keyword evidence="12" id="KW-1185">Reference proteome</keyword>
<comment type="function">
    <text evidence="8">Component of ribonuclease P, a ribonucleoprotein complex that generates mature tRNA molecules by cleaving their 5'-ends. Also a component of the MRP ribonuclease complex, which cleaves pre-rRNA sequences.</text>
</comment>
<dbReference type="PANTHER" id="PTHR15314">
    <property type="entry name" value="RIBONUCLEASE P PROTEIN SUBUNIT P20"/>
    <property type="match status" value="1"/>
</dbReference>
<name>A0AAN8JVB7_PATCE</name>
<comment type="subcellular location">
    <subcellularLocation>
        <location evidence="1">Cytoplasmic granule</location>
    </subcellularLocation>
    <subcellularLocation>
        <location evidence="2">Nucleus</location>
        <location evidence="2">Nucleolus</location>
    </subcellularLocation>
</comment>
<evidence type="ECO:0000256" key="7">
    <source>
        <dbReference type="ARBA" id="ARBA00023242"/>
    </source>
</evidence>
<dbReference type="AlphaFoldDB" id="A0AAN8JVB7"/>
<sequence length="156" mass="17328">MSTGATAEASKTSGKRKSLDEFKDLIDSEEYILRKRLPARLPKRKSDVYVSRKTNFKAQLDRCQKILDAENEVFVHGLGHAVNRAVNLALQLKESGCGSVEISTHTSTVTLIDDLDPENDDLEPETSIRYNSSIHIRVYRPDPSQINTLPTVTGSG</sequence>
<keyword evidence="6" id="KW-0819">tRNA processing</keyword>
<evidence type="ECO:0000256" key="9">
    <source>
        <dbReference type="ARBA" id="ARBA00064615"/>
    </source>
</evidence>
<evidence type="ECO:0000313" key="11">
    <source>
        <dbReference type="EMBL" id="KAK6182435.1"/>
    </source>
</evidence>
<evidence type="ECO:0000256" key="8">
    <source>
        <dbReference type="ARBA" id="ARBA00053284"/>
    </source>
</evidence>
<protein>
    <recommendedName>
        <fullName evidence="10">Ribonuclease P protein subunit p20</fullName>
    </recommendedName>
</protein>
<dbReference type="EMBL" id="JAZGQO010000007">
    <property type="protein sequence ID" value="KAK6182435.1"/>
    <property type="molecule type" value="Genomic_DNA"/>
</dbReference>
<accession>A0AAN8JVB7</accession>
<dbReference type="Gene3D" id="3.30.110.20">
    <property type="entry name" value="Alba-like domain"/>
    <property type="match status" value="1"/>
</dbReference>
<reference evidence="11 12" key="1">
    <citation type="submission" date="2024-01" db="EMBL/GenBank/DDBJ databases">
        <title>The genome of the rayed Mediterranean limpet Patella caerulea (Linnaeus, 1758).</title>
        <authorList>
            <person name="Anh-Thu Weber A."/>
            <person name="Halstead-Nussloch G."/>
        </authorList>
    </citation>
    <scope>NUCLEOTIDE SEQUENCE [LARGE SCALE GENOMIC DNA]</scope>
    <source>
        <strain evidence="11">AATW-2023a</strain>
        <tissue evidence="11">Whole specimen</tissue>
    </source>
</reference>
<dbReference type="GO" id="GO:0003676">
    <property type="term" value="F:nucleic acid binding"/>
    <property type="evidence" value="ECO:0007669"/>
    <property type="project" value="InterPro"/>
</dbReference>
<evidence type="ECO:0000313" key="12">
    <source>
        <dbReference type="Proteomes" id="UP001347796"/>
    </source>
</evidence>
<gene>
    <name evidence="11" type="ORF">SNE40_010129</name>
</gene>
<dbReference type="GO" id="GO:0005655">
    <property type="term" value="C:nucleolar ribonuclease P complex"/>
    <property type="evidence" value="ECO:0007669"/>
    <property type="project" value="InterPro"/>
</dbReference>
<evidence type="ECO:0000256" key="2">
    <source>
        <dbReference type="ARBA" id="ARBA00004604"/>
    </source>
</evidence>
<dbReference type="SUPFAM" id="SSF82704">
    <property type="entry name" value="AlbA-like"/>
    <property type="match status" value="1"/>
</dbReference>
<dbReference type="Pfam" id="PF12328">
    <property type="entry name" value="Rpp20"/>
    <property type="match status" value="1"/>
</dbReference>
<dbReference type="PANTHER" id="PTHR15314:SF1">
    <property type="entry name" value="RIBONUCLEASE P PROTEIN SUBUNIT P20"/>
    <property type="match status" value="1"/>
</dbReference>
<comment type="subunit">
    <text evidence="9">Component of nuclear RNase P and RNase MRP complexes. RNase P consists of a catalytic RNA moiety and 10 different protein chains; POP1, POP4, POP5, POP7, RPP14, RPP21, RPP25, RPP30, RPP38 and RPP40. Within the RNase P complex, POP1, POP7 and RPP25 form the 'finger' subcomplex, POP5, RPP14, RPP40 and homodimeric RPP30 form the 'palm' subcomplex, and RPP21, POP4 and RPP38 form the 'wrist' subcomplex. All subunits of the RNase P complex interact with the catalytic RNA. Several subunits of RNase P are also part of the RNase MRP complex. RNase MRP consists of a catalytic RNA moiety and about 8 protein subunits; POP1, POP7, RPP25, RPP30, RPP38, RPP40 and possibly also POP4 and POP5. Interacts with SMN1. POP7 forms a heterodimer with RPP25 that binds to the P3 stem loop of the catalytic RNA.</text>
</comment>
<evidence type="ECO:0000256" key="10">
    <source>
        <dbReference type="ARBA" id="ARBA00068472"/>
    </source>
</evidence>
<dbReference type="GO" id="GO:0001682">
    <property type="term" value="P:tRNA 5'-leader removal"/>
    <property type="evidence" value="ECO:0007669"/>
    <property type="project" value="InterPro"/>
</dbReference>
<comment type="caution">
    <text evidence="11">The sequence shown here is derived from an EMBL/GenBank/DDBJ whole genome shotgun (WGS) entry which is preliminary data.</text>
</comment>
<evidence type="ECO:0000256" key="6">
    <source>
        <dbReference type="ARBA" id="ARBA00022694"/>
    </source>
</evidence>
<dbReference type="InterPro" id="IPR014612">
    <property type="entry name" value="Pop7/Rpp20"/>
</dbReference>
<proteinExistence type="inferred from homology"/>
<evidence type="ECO:0000256" key="5">
    <source>
        <dbReference type="ARBA" id="ARBA00022552"/>
    </source>
</evidence>
<dbReference type="GO" id="GO:0000172">
    <property type="term" value="C:ribonuclease MRP complex"/>
    <property type="evidence" value="ECO:0007669"/>
    <property type="project" value="InterPro"/>
</dbReference>
<dbReference type="Proteomes" id="UP001347796">
    <property type="component" value="Unassembled WGS sequence"/>
</dbReference>
<keyword evidence="7" id="KW-0539">Nucleus</keyword>
<keyword evidence="5" id="KW-0698">rRNA processing</keyword>